<name>A0A8J3SCS0_9ACTN</name>
<dbReference type="Proteomes" id="UP000619788">
    <property type="component" value="Unassembled WGS sequence"/>
</dbReference>
<evidence type="ECO:0000256" key="1">
    <source>
        <dbReference type="SAM" id="SignalP"/>
    </source>
</evidence>
<evidence type="ECO:0000313" key="3">
    <source>
        <dbReference type="Proteomes" id="UP000619788"/>
    </source>
</evidence>
<proteinExistence type="predicted"/>
<sequence>MRVARMLAVVSALAVMTGCSSGPSLEDAAAELQKDTQRLETDDVFKNPLSKLNILERPDKDIPCGNGKFRRILRATADYERKAPDVDGHLDLAQTLMENTLAQLFGYKLEYDFSQTDKEDGRLIRGEKKDLGITVTVDVLPDSPTWRLRSETPCLSRG</sequence>
<feature type="signal peptide" evidence="1">
    <location>
        <begin position="1"/>
        <end position="21"/>
    </location>
</feature>
<dbReference type="RefSeq" id="WP_204063113.1">
    <property type="nucleotide sequence ID" value="NZ_BOOJ01000012.1"/>
</dbReference>
<keyword evidence="1" id="KW-0732">Signal</keyword>
<dbReference type="PROSITE" id="PS51257">
    <property type="entry name" value="PROKAR_LIPOPROTEIN"/>
    <property type="match status" value="1"/>
</dbReference>
<evidence type="ECO:0000313" key="2">
    <source>
        <dbReference type="EMBL" id="GIH90795.1"/>
    </source>
</evidence>
<reference evidence="2 3" key="1">
    <citation type="submission" date="2021-01" db="EMBL/GenBank/DDBJ databases">
        <title>Whole genome shotgun sequence of Planobispora siamensis NBRC 107568.</title>
        <authorList>
            <person name="Komaki H."/>
            <person name="Tamura T."/>
        </authorList>
    </citation>
    <scope>NUCLEOTIDE SEQUENCE [LARGE SCALE GENOMIC DNA]</scope>
    <source>
        <strain evidence="2 3">NBRC 107568</strain>
    </source>
</reference>
<accession>A0A8J3SCS0</accession>
<evidence type="ECO:0008006" key="4">
    <source>
        <dbReference type="Google" id="ProtNLM"/>
    </source>
</evidence>
<protein>
    <recommendedName>
        <fullName evidence="4">Lipoprotein</fullName>
    </recommendedName>
</protein>
<organism evidence="2 3">
    <name type="scientific">Planobispora siamensis</name>
    <dbReference type="NCBI Taxonomy" id="936338"/>
    <lineage>
        <taxon>Bacteria</taxon>
        <taxon>Bacillati</taxon>
        <taxon>Actinomycetota</taxon>
        <taxon>Actinomycetes</taxon>
        <taxon>Streptosporangiales</taxon>
        <taxon>Streptosporangiaceae</taxon>
        <taxon>Planobispora</taxon>
    </lineage>
</organism>
<comment type="caution">
    <text evidence="2">The sequence shown here is derived from an EMBL/GenBank/DDBJ whole genome shotgun (WGS) entry which is preliminary data.</text>
</comment>
<keyword evidence="3" id="KW-1185">Reference proteome</keyword>
<gene>
    <name evidence="2" type="ORF">Psi01_14250</name>
</gene>
<feature type="chain" id="PRO_5039226416" description="Lipoprotein" evidence="1">
    <location>
        <begin position="22"/>
        <end position="158"/>
    </location>
</feature>
<dbReference type="AlphaFoldDB" id="A0A8J3SCS0"/>
<dbReference type="EMBL" id="BOOJ01000012">
    <property type="protein sequence ID" value="GIH90795.1"/>
    <property type="molecule type" value="Genomic_DNA"/>
</dbReference>